<dbReference type="GO" id="GO:0034332">
    <property type="term" value="P:adherens junction organization"/>
    <property type="evidence" value="ECO:0007669"/>
    <property type="project" value="TreeGrafter"/>
</dbReference>
<dbReference type="FunFam" id="2.60.40.60:FF:000009">
    <property type="entry name" value="Cadherin 24"/>
    <property type="match status" value="1"/>
</dbReference>
<keyword evidence="17" id="KW-1185">Reference proteome</keyword>
<keyword evidence="2" id="KW-1003">Cell membrane</keyword>
<dbReference type="GO" id="GO:0043083">
    <property type="term" value="C:synaptic cleft"/>
    <property type="evidence" value="ECO:0007669"/>
    <property type="project" value="TreeGrafter"/>
</dbReference>
<dbReference type="Pfam" id="PF00028">
    <property type="entry name" value="Cadherin"/>
    <property type="match status" value="5"/>
</dbReference>
<evidence type="ECO:0000256" key="12">
    <source>
        <dbReference type="PROSITE-ProRule" id="PRU00043"/>
    </source>
</evidence>
<protein>
    <submittedName>
        <fullName evidence="18">Cadherin-8 isoform X1</fullName>
    </submittedName>
</protein>
<evidence type="ECO:0000256" key="5">
    <source>
        <dbReference type="ARBA" id="ARBA00022729"/>
    </source>
</evidence>
<keyword evidence="9 15" id="KW-1133">Transmembrane helix</keyword>
<evidence type="ECO:0000256" key="6">
    <source>
        <dbReference type="ARBA" id="ARBA00022737"/>
    </source>
</evidence>
<dbReference type="FunFam" id="2.60.40.60:FF:000017">
    <property type="entry name" value="Cadherin 24"/>
    <property type="match status" value="1"/>
</dbReference>
<evidence type="ECO:0000256" key="4">
    <source>
        <dbReference type="ARBA" id="ARBA00022723"/>
    </source>
</evidence>
<dbReference type="Proteomes" id="UP000515131">
    <property type="component" value="Unplaced"/>
</dbReference>
<dbReference type="GO" id="GO:0044331">
    <property type="term" value="P:cell-cell adhesion mediated by cadherin"/>
    <property type="evidence" value="ECO:0007669"/>
    <property type="project" value="TreeGrafter"/>
</dbReference>
<keyword evidence="8 13" id="KW-0130">Cell adhesion</keyword>
<feature type="domain" description="Cadherin" evidence="16">
    <location>
        <begin position="598"/>
        <end position="702"/>
    </location>
</feature>
<dbReference type="GO" id="GO:0016477">
    <property type="term" value="P:cell migration"/>
    <property type="evidence" value="ECO:0007669"/>
    <property type="project" value="TreeGrafter"/>
</dbReference>
<dbReference type="RefSeq" id="XP_025776536.1">
    <property type="nucleotide sequence ID" value="XM_025920751.1"/>
</dbReference>
<feature type="domain" description="Cadherin" evidence="16">
    <location>
        <begin position="276"/>
        <end position="390"/>
    </location>
</feature>
<evidence type="ECO:0000256" key="8">
    <source>
        <dbReference type="ARBA" id="ARBA00022889"/>
    </source>
</evidence>
<feature type="domain" description="Cadherin" evidence="16">
    <location>
        <begin position="167"/>
        <end position="275"/>
    </location>
</feature>
<keyword evidence="3 13" id="KW-0812">Transmembrane</keyword>
<dbReference type="Pfam" id="PF01049">
    <property type="entry name" value="CADH_Y-type_LIR"/>
    <property type="match status" value="1"/>
</dbReference>
<dbReference type="GO" id="GO:0016339">
    <property type="term" value="P:calcium-dependent cell-cell adhesion via plasma membrane cell adhesion molecules"/>
    <property type="evidence" value="ECO:0007669"/>
    <property type="project" value="TreeGrafter"/>
</dbReference>
<keyword evidence="5" id="KW-0732">Signal</keyword>
<dbReference type="Gene3D" id="4.10.900.10">
    <property type="entry name" value="TCF3-CBD (Catenin binding domain)"/>
    <property type="match status" value="1"/>
</dbReference>
<feature type="domain" description="Cadherin" evidence="16">
    <location>
        <begin position="391"/>
        <end position="495"/>
    </location>
</feature>
<evidence type="ECO:0000256" key="2">
    <source>
        <dbReference type="ARBA" id="ARBA00022475"/>
    </source>
</evidence>
<keyword evidence="10 15" id="KW-0472">Membrane</keyword>
<dbReference type="SMART" id="SM00112">
    <property type="entry name" value="CA"/>
    <property type="match status" value="5"/>
</dbReference>
<reference evidence="18" key="1">
    <citation type="submission" date="2025-08" db="UniProtKB">
        <authorList>
            <consortium name="RefSeq"/>
        </authorList>
    </citation>
    <scope>IDENTIFICATION</scope>
    <source>
        <tissue evidence="18">Blood</tissue>
    </source>
</reference>
<keyword evidence="11" id="KW-0325">Glycoprotein</keyword>
<dbReference type="AlphaFoldDB" id="A0A6P6HMC8"/>
<evidence type="ECO:0000256" key="11">
    <source>
        <dbReference type="ARBA" id="ARBA00023180"/>
    </source>
</evidence>
<feature type="transmembrane region" description="Helical" evidence="15">
    <location>
        <begin position="697"/>
        <end position="726"/>
    </location>
</feature>
<evidence type="ECO:0000256" key="10">
    <source>
        <dbReference type="ARBA" id="ARBA00023136"/>
    </source>
</evidence>
<dbReference type="InterPro" id="IPR027397">
    <property type="entry name" value="Catenin-bd_sf"/>
</dbReference>
<accession>A0A6P6HMC8</accession>
<dbReference type="GO" id="GO:0008013">
    <property type="term" value="F:beta-catenin binding"/>
    <property type="evidence" value="ECO:0007669"/>
    <property type="project" value="TreeGrafter"/>
</dbReference>
<keyword evidence="6" id="KW-0677">Repeat</keyword>
<name>A0A6P6HMC8_PUMCO</name>
<dbReference type="FunFam" id="4.10.900.10:FF:000001">
    <property type="entry name" value="Cadherin 2"/>
    <property type="match status" value="1"/>
</dbReference>
<keyword evidence="4" id="KW-0479">Metal-binding</keyword>
<dbReference type="FunFam" id="2.60.40.60:FF:000008">
    <property type="entry name" value="Cadherin 24"/>
    <property type="match status" value="1"/>
</dbReference>
<organism evidence="17 18">
    <name type="scientific">Puma concolor</name>
    <name type="common">Mountain lion</name>
    <name type="synonym">Felis concolor</name>
    <dbReference type="NCBI Taxonomy" id="9696"/>
    <lineage>
        <taxon>Eukaryota</taxon>
        <taxon>Metazoa</taxon>
        <taxon>Chordata</taxon>
        <taxon>Craniata</taxon>
        <taxon>Vertebrata</taxon>
        <taxon>Euteleostomi</taxon>
        <taxon>Mammalia</taxon>
        <taxon>Eutheria</taxon>
        <taxon>Laurasiatheria</taxon>
        <taxon>Carnivora</taxon>
        <taxon>Feliformia</taxon>
        <taxon>Felidae</taxon>
        <taxon>Felinae</taxon>
        <taxon>Puma</taxon>
    </lineage>
</organism>
<evidence type="ECO:0000256" key="9">
    <source>
        <dbReference type="ARBA" id="ARBA00022989"/>
    </source>
</evidence>
<proteinExistence type="predicted"/>
<evidence type="ECO:0000256" key="7">
    <source>
        <dbReference type="ARBA" id="ARBA00022837"/>
    </source>
</evidence>
<keyword evidence="7 12" id="KW-0106">Calcium</keyword>
<evidence type="ECO:0000256" key="3">
    <source>
        <dbReference type="ARBA" id="ARBA00022692"/>
    </source>
</evidence>
<dbReference type="PROSITE" id="PS50268">
    <property type="entry name" value="CADHERIN_2"/>
    <property type="match status" value="5"/>
</dbReference>
<dbReference type="GO" id="GO:0007043">
    <property type="term" value="P:cell-cell junction assembly"/>
    <property type="evidence" value="ECO:0007669"/>
    <property type="project" value="TreeGrafter"/>
</dbReference>
<dbReference type="CDD" id="cd11304">
    <property type="entry name" value="Cadherin_repeat"/>
    <property type="match status" value="5"/>
</dbReference>
<comment type="function">
    <text evidence="14">Cadherins are calcium-dependent cell adhesion proteins.</text>
</comment>
<dbReference type="SUPFAM" id="SSF49313">
    <property type="entry name" value="Cadherin-like"/>
    <property type="match status" value="5"/>
</dbReference>
<dbReference type="GeneID" id="112857425"/>
<sequence length="883" mass="97606">MPERLAEMLLDLWTPLIILWITLPPCIYTAPMNQSQVVMSGSPLELSRLSEQRILNRSKRGWVWNQMFVLEEFSGPEPILVGRLHTDLDPGSKKIKYILSGDGAGTIFQINDITGDIHAIKRLDREEKAEYTLTAQAVDWETNKPLEPPSEFIIKVQDINDNAPEFLNGPYHATVPEMSILGTSVTNVTATDADDPVYGNSAKLVYSILEGQPYFSIEPETAIIKTALPNMDREAKEEYLVVIQAKDMGGHSGGLSGTTTLTVTLTDVNDNPPKFAQSLYHFSVPEDVVLGTAIGRVKANDQDIGENAQSSYDIIDGDGTALFEITSDAQAQDGIIRLRKPLDFETKKSYTLKVEAANVHIDPRFSGRGPFKDTATVKIVVEDADEPPVFSSPTYLLEVHENAALNSVIGQVTARDPDITSSPIRFSIDRHTDLERQFNINADDGKITLATPLDRELSVWHNITIIATEIRNHSQISRVPVAIKVLDVNDNAPEFASEYEAFLCENGKPGQSFLSGKHVIKLEMIELQEHTSNPLGRKEAEELKGNEAILLKRPLNIGPVPPETGNIYQELKRSQLGINQVLSEENGNLAGRVEEQVIQTVSAMDKDDPKNGHYFLYSLLPEMVNNPNFTIKKNEDNSLSILAKHNGFNRQKQEVYLLPIIISDSGNPPLSSTSTLTIRVCGCSSDGVVQSCNVEAYVLPIGLSMGALIAILACIILLLVIVVLFVTLRRHKNEPLIIKDDEDVRENIIRYDDEGGGEEDTEAFDIATLQNPDGINGFLPRKDIKPDLQFMPRQGLAPVPNGVDVDEFINVRLHEADNDPTAPPYDSIQIYGYEGRGSVAGSLSSLESSTSDSDQNFDYLSDWGPRFKRLGELYSVGESDKET</sequence>
<dbReference type="FunFam" id="2.60.40.60:FF:000012">
    <property type="entry name" value="Cadherin 24"/>
    <property type="match status" value="1"/>
</dbReference>
<dbReference type="GO" id="GO:0005912">
    <property type="term" value="C:adherens junction"/>
    <property type="evidence" value="ECO:0007669"/>
    <property type="project" value="TreeGrafter"/>
</dbReference>
<dbReference type="GO" id="GO:0007156">
    <property type="term" value="P:homophilic cell adhesion via plasma membrane adhesion molecules"/>
    <property type="evidence" value="ECO:0007669"/>
    <property type="project" value="InterPro"/>
</dbReference>
<dbReference type="PANTHER" id="PTHR24027">
    <property type="entry name" value="CADHERIN-23"/>
    <property type="match status" value="1"/>
</dbReference>
<dbReference type="GO" id="GO:0043679">
    <property type="term" value="C:axon terminus"/>
    <property type="evidence" value="ECO:0007669"/>
    <property type="project" value="TreeGrafter"/>
</dbReference>
<dbReference type="FunFam" id="2.60.40.60:FF:000014">
    <property type="entry name" value="Cadherin 8"/>
    <property type="match status" value="1"/>
</dbReference>
<evidence type="ECO:0000256" key="1">
    <source>
        <dbReference type="ARBA" id="ARBA00004251"/>
    </source>
</evidence>
<comment type="subcellular location">
    <subcellularLocation>
        <location evidence="1 13">Cell membrane</location>
        <topology evidence="1 13">Single-pass type I membrane protein</topology>
    </subcellularLocation>
</comment>
<dbReference type="GO" id="GO:0005509">
    <property type="term" value="F:calcium ion binding"/>
    <property type="evidence" value="ECO:0007669"/>
    <property type="project" value="UniProtKB-UniRule"/>
</dbReference>
<gene>
    <name evidence="18" type="primary">LOC112857425</name>
</gene>
<evidence type="ECO:0000259" key="16">
    <source>
        <dbReference type="PROSITE" id="PS50268"/>
    </source>
</evidence>
<dbReference type="InterPro" id="IPR015919">
    <property type="entry name" value="Cadherin-like_sf"/>
</dbReference>
<dbReference type="PANTHER" id="PTHR24027:SF273">
    <property type="entry name" value="CADHERIN-8"/>
    <property type="match status" value="1"/>
</dbReference>
<feature type="domain" description="Cadherin" evidence="16">
    <location>
        <begin position="86"/>
        <end position="166"/>
    </location>
</feature>
<evidence type="ECO:0000313" key="17">
    <source>
        <dbReference type="Proteomes" id="UP000515131"/>
    </source>
</evidence>
<dbReference type="GO" id="GO:0016342">
    <property type="term" value="C:catenin complex"/>
    <property type="evidence" value="ECO:0007669"/>
    <property type="project" value="TreeGrafter"/>
</dbReference>
<dbReference type="InterPro" id="IPR039808">
    <property type="entry name" value="Cadherin"/>
</dbReference>
<evidence type="ECO:0000256" key="14">
    <source>
        <dbReference type="RuleBase" id="RU004357"/>
    </source>
</evidence>
<dbReference type="PROSITE" id="PS00232">
    <property type="entry name" value="CADHERIN_1"/>
    <property type="match status" value="2"/>
</dbReference>
<dbReference type="GO" id="GO:0000902">
    <property type="term" value="P:cell morphogenesis"/>
    <property type="evidence" value="ECO:0007669"/>
    <property type="project" value="TreeGrafter"/>
</dbReference>
<dbReference type="PRINTS" id="PR00205">
    <property type="entry name" value="CADHERIN"/>
</dbReference>
<dbReference type="KEGG" id="pcoo:112857425"/>
<dbReference type="Gene3D" id="2.60.40.60">
    <property type="entry name" value="Cadherins"/>
    <property type="match status" value="5"/>
</dbReference>
<evidence type="ECO:0000256" key="15">
    <source>
        <dbReference type="SAM" id="Phobius"/>
    </source>
</evidence>
<dbReference type="InterPro" id="IPR000233">
    <property type="entry name" value="Cadherin_Y-type_LIR"/>
</dbReference>
<dbReference type="InterPro" id="IPR020894">
    <property type="entry name" value="Cadherin_CS"/>
</dbReference>
<dbReference type="InterPro" id="IPR002126">
    <property type="entry name" value="Cadherin-like_dom"/>
</dbReference>
<evidence type="ECO:0000313" key="18">
    <source>
        <dbReference type="RefSeq" id="XP_025776536.1"/>
    </source>
</evidence>
<evidence type="ECO:0000256" key="13">
    <source>
        <dbReference type="RuleBase" id="RU003318"/>
    </source>
</evidence>
<dbReference type="GO" id="GO:0045296">
    <property type="term" value="F:cadherin binding"/>
    <property type="evidence" value="ECO:0007669"/>
    <property type="project" value="TreeGrafter"/>
</dbReference>